<dbReference type="InterPro" id="IPR001283">
    <property type="entry name" value="CRISP-related"/>
</dbReference>
<dbReference type="STRING" id="1561998.A0A1I7TDQ2"/>
<dbReference type="PRINTS" id="PR00837">
    <property type="entry name" value="V5TPXLIKE"/>
</dbReference>
<dbReference type="SUPFAM" id="SSF55797">
    <property type="entry name" value="PR-1-like"/>
    <property type="match status" value="2"/>
</dbReference>
<keyword evidence="3" id="KW-1185">Reference proteome</keyword>
<dbReference type="CDD" id="cd05380">
    <property type="entry name" value="CAP_euk"/>
    <property type="match status" value="2"/>
</dbReference>
<dbReference type="InterPro" id="IPR035940">
    <property type="entry name" value="CAP_sf"/>
</dbReference>
<feature type="chain" id="PRO_5009307383" evidence="1">
    <location>
        <begin position="17"/>
        <end position="449"/>
    </location>
</feature>
<evidence type="ECO:0000256" key="1">
    <source>
        <dbReference type="SAM" id="SignalP"/>
    </source>
</evidence>
<dbReference type="PRINTS" id="PR00838">
    <property type="entry name" value="V5ALLERGEN"/>
</dbReference>
<dbReference type="Gene3D" id="3.40.33.10">
    <property type="entry name" value="CAP"/>
    <property type="match status" value="2"/>
</dbReference>
<accession>A0A1I7TDQ2</accession>
<dbReference type="Pfam" id="PF00188">
    <property type="entry name" value="CAP"/>
    <property type="match status" value="2"/>
</dbReference>
<proteinExistence type="predicted"/>
<dbReference type="WBParaSite" id="Csp11.Scaffold587.g4919.t3">
    <property type="protein sequence ID" value="Csp11.Scaffold587.g4919.t3"/>
    <property type="gene ID" value="Csp11.Scaffold587.g4919"/>
</dbReference>
<organism evidence="3 4">
    <name type="scientific">Caenorhabditis tropicalis</name>
    <dbReference type="NCBI Taxonomy" id="1561998"/>
    <lineage>
        <taxon>Eukaryota</taxon>
        <taxon>Metazoa</taxon>
        <taxon>Ecdysozoa</taxon>
        <taxon>Nematoda</taxon>
        <taxon>Chromadorea</taxon>
        <taxon>Rhabditida</taxon>
        <taxon>Rhabditina</taxon>
        <taxon>Rhabditomorpha</taxon>
        <taxon>Rhabditoidea</taxon>
        <taxon>Rhabditidae</taxon>
        <taxon>Peloderinae</taxon>
        <taxon>Caenorhabditis</taxon>
    </lineage>
</organism>
<feature type="signal peptide" evidence="1">
    <location>
        <begin position="1"/>
        <end position="16"/>
    </location>
</feature>
<dbReference type="AlphaFoldDB" id="A0A1I7TDQ2"/>
<dbReference type="FunFam" id="3.40.33.10:FF:000013">
    <property type="entry name" value="SCP-Like extracellular protein"/>
    <property type="match status" value="2"/>
</dbReference>
<feature type="domain" description="SCP" evidence="2">
    <location>
        <begin position="261"/>
        <end position="422"/>
    </location>
</feature>
<evidence type="ECO:0000313" key="3">
    <source>
        <dbReference type="Proteomes" id="UP000095282"/>
    </source>
</evidence>
<name>A0A1I7TDQ2_9PELO</name>
<feature type="domain" description="SCP" evidence="2">
    <location>
        <begin position="21"/>
        <end position="180"/>
    </location>
</feature>
<dbReference type="SMART" id="SM00198">
    <property type="entry name" value="SCP"/>
    <property type="match status" value="2"/>
</dbReference>
<evidence type="ECO:0000313" key="4">
    <source>
        <dbReference type="WBParaSite" id="Csp11.Scaffold587.g4919.t3"/>
    </source>
</evidence>
<dbReference type="InterPro" id="IPR014044">
    <property type="entry name" value="CAP_dom"/>
</dbReference>
<sequence length="449" mass="48544">MHFLFLVFTLVLGTNCQFSSGTQQLIVDIHNSLRSKVATGTYSINDTVKPTCSNMRKISWDSTLATSAQTYANTCPTTHSNSAGIGENLYMRMTTANIGGLDIYGGAAAVAWEQEFQKFGWATNYFDMNLFNTGVGNATQMAWAKTNLIGCGVKNCGKDASGMNRVAVVCHYKPLGNYLDQLVYVSGFTCSQCPTGTSCDQTTGLCIKERPKILNPSSSLQLFLFFFSAIKNTFRLEETMQTLWILSLVCLGAVFANFNEGGKQAIVNAHNNLRSKIAKGQYVAKGTKKETGSNMLKLKWDGSLESSAQGYANTCPTGHSTIPSIGENLYYYWSGSPITNLDQFGGMASAAWESEFQDYGWGSNKFTMSLANTGIGHATQMAWALTDKIGCGIKMCGPDASKGGMNRVAVVCHYKIQGNYLFKTIYNSGATCSACPSGTKCEQSSGLCA</sequence>
<dbReference type="Proteomes" id="UP000095282">
    <property type="component" value="Unplaced"/>
</dbReference>
<reference evidence="4" key="1">
    <citation type="submission" date="2016-11" db="UniProtKB">
        <authorList>
            <consortium name="WormBaseParasite"/>
        </authorList>
    </citation>
    <scope>IDENTIFICATION</scope>
</reference>
<dbReference type="InterPro" id="IPR002413">
    <property type="entry name" value="V5_allergen-like"/>
</dbReference>
<dbReference type="PANTHER" id="PTHR10334">
    <property type="entry name" value="CYSTEINE-RICH SECRETORY PROTEIN-RELATED"/>
    <property type="match status" value="1"/>
</dbReference>
<evidence type="ECO:0000259" key="2">
    <source>
        <dbReference type="SMART" id="SM00198"/>
    </source>
</evidence>
<keyword evidence="1" id="KW-0732">Signal</keyword>
<protein>
    <submittedName>
        <fullName evidence="4">SCP domain-containing protein</fullName>
    </submittedName>
</protein>